<dbReference type="Proteomes" id="UP000063308">
    <property type="component" value="Chromosome"/>
</dbReference>
<gene>
    <name evidence="1" type="ORF">NK6_1142</name>
</gene>
<evidence type="ECO:0000313" key="2">
    <source>
        <dbReference type="Proteomes" id="UP000063308"/>
    </source>
</evidence>
<sequence length="32" mass="3477">MKINTTAIEAVVRDATEILGLQITYTDEGRPG</sequence>
<proteinExistence type="predicted"/>
<reference evidence="1 2" key="1">
    <citation type="submission" date="2014-11" db="EMBL/GenBank/DDBJ databases">
        <title>Symbiosis island explosion on the genome of extra-slow-growing strains of soybean bradyrhizobia with massive insertion sequences.</title>
        <authorList>
            <person name="Iida T."/>
            <person name="Minamisawa K."/>
        </authorList>
    </citation>
    <scope>NUCLEOTIDE SEQUENCE [LARGE SCALE GENOMIC DNA]</scope>
    <source>
        <strain evidence="1 2">NK6</strain>
    </source>
</reference>
<organism evidence="1 2">
    <name type="scientific">Bradyrhizobium diazoefficiens</name>
    <dbReference type="NCBI Taxonomy" id="1355477"/>
    <lineage>
        <taxon>Bacteria</taxon>
        <taxon>Pseudomonadati</taxon>
        <taxon>Pseudomonadota</taxon>
        <taxon>Alphaproteobacteria</taxon>
        <taxon>Hyphomicrobiales</taxon>
        <taxon>Nitrobacteraceae</taxon>
        <taxon>Bradyrhizobium</taxon>
    </lineage>
</organism>
<evidence type="ECO:0000313" key="1">
    <source>
        <dbReference type="EMBL" id="BAR54327.1"/>
    </source>
</evidence>
<name>A0A0E4BKA8_9BRAD</name>
<protein>
    <submittedName>
        <fullName evidence="1">Uncharacterized protein</fullName>
    </submittedName>
</protein>
<dbReference type="EMBL" id="AP014685">
    <property type="protein sequence ID" value="BAR54327.1"/>
    <property type="molecule type" value="Genomic_DNA"/>
</dbReference>
<dbReference type="AlphaFoldDB" id="A0A0E4BKA8"/>
<accession>A0A0E4BKA8</accession>